<evidence type="ECO:0000256" key="1">
    <source>
        <dbReference type="ARBA" id="ARBA00004123"/>
    </source>
</evidence>
<dbReference type="Proteomes" id="UP001175271">
    <property type="component" value="Unassembled WGS sequence"/>
</dbReference>
<comment type="similarity">
    <text evidence="3">Belongs to the UTP5 family.</text>
</comment>
<sequence length="353" mass="39093">MPRKMARKNNRSSAAVANGSAHLGNDVDKSESKAKDDEQCPLLLVDDKNGTVKIRNTATHDSMLEKAAIRELADTNQEDVNSGQIIETDNANVEAEPTMEKEHEVKTISDGTAKVAKKVRGGEKMSVLLTQAIVSGDDEKLDLLISQAATNSINPTVRDLPVAHVVPFIKLLEKRFRTTAAYDMSRVLRWIIPILHNHMPYLTSLPDLNSKLGSLLDWLNQRTSQMDKLLALQGKMTLIMDQMDRRSNPISYASQEPEIVFHPDKADSDSDLNDDEDEESDAGDSADSWWEEDDEEGKQDIEMEDNNESDEDESSGDSDDSAEGVPIGSKRPRTADSDESSEDSCEDDEMDIG</sequence>
<dbReference type="PANTHER" id="PTHR44267">
    <property type="entry name" value="WD REPEAT-CONTAINING PROTEIN 43"/>
    <property type="match status" value="1"/>
</dbReference>
<dbReference type="GO" id="GO:0005730">
    <property type="term" value="C:nucleolus"/>
    <property type="evidence" value="ECO:0007669"/>
    <property type="project" value="TreeGrafter"/>
</dbReference>
<reference evidence="6" key="1">
    <citation type="submission" date="2023-06" db="EMBL/GenBank/DDBJ databases">
        <title>Genomic analysis of the entomopathogenic nematode Steinernema hermaphroditum.</title>
        <authorList>
            <person name="Schwarz E.M."/>
            <person name="Heppert J.K."/>
            <person name="Baniya A."/>
            <person name="Schwartz H.T."/>
            <person name="Tan C.-H."/>
            <person name="Antoshechkin I."/>
            <person name="Sternberg P.W."/>
            <person name="Goodrich-Blair H."/>
            <person name="Dillman A.R."/>
        </authorList>
    </citation>
    <scope>NUCLEOTIDE SEQUENCE</scope>
    <source>
        <strain evidence="6">PS9179</strain>
        <tissue evidence="6">Whole animal</tissue>
    </source>
</reference>
<comment type="caution">
    <text evidence="6">The sequence shown here is derived from an EMBL/GenBank/DDBJ whole genome shotgun (WGS) entry which is preliminary data.</text>
</comment>
<proteinExistence type="inferred from homology"/>
<dbReference type="AlphaFoldDB" id="A0AA39HU09"/>
<gene>
    <name evidence="6" type="ORF">QR680_005382</name>
</gene>
<accession>A0AA39HU09</accession>
<feature type="compositionally biased region" description="Acidic residues" evidence="4">
    <location>
        <begin position="337"/>
        <end position="353"/>
    </location>
</feature>
<feature type="region of interest" description="Disordered" evidence="4">
    <location>
        <begin position="1"/>
        <end position="38"/>
    </location>
</feature>
<dbReference type="PANTHER" id="PTHR44267:SF1">
    <property type="entry name" value="WD REPEAT-CONTAINING PROTEIN 43"/>
    <property type="match status" value="1"/>
</dbReference>
<feature type="compositionally biased region" description="Basic and acidic residues" evidence="4">
    <location>
        <begin position="25"/>
        <end position="38"/>
    </location>
</feature>
<dbReference type="InterPro" id="IPR052414">
    <property type="entry name" value="U3_snoRNA-assoc_WDR"/>
</dbReference>
<feature type="domain" description="Small-subunit processome Utp12" evidence="5">
    <location>
        <begin position="142"/>
        <end position="239"/>
    </location>
</feature>
<evidence type="ECO:0000256" key="3">
    <source>
        <dbReference type="ARBA" id="ARBA00038335"/>
    </source>
</evidence>
<organism evidence="6 7">
    <name type="scientific">Steinernema hermaphroditum</name>
    <dbReference type="NCBI Taxonomy" id="289476"/>
    <lineage>
        <taxon>Eukaryota</taxon>
        <taxon>Metazoa</taxon>
        <taxon>Ecdysozoa</taxon>
        <taxon>Nematoda</taxon>
        <taxon>Chromadorea</taxon>
        <taxon>Rhabditida</taxon>
        <taxon>Tylenchina</taxon>
        <taxon>Panagrolaimomorpha</taxon>
        <taxon>Strongyloidoidea</taxon>
        <taxon>Steinernematidae</taxon>
        <taxon>Steinernema</taxon>
    </lineage>
</organism>
<feature type="region of interest" description="Disordered" evidence="4">
    <location>
        <begin position="252"/>
        <end position="353"/>
    </location>
</feature>
<evidence type="ECO:0000256" key="4">
    <source>
        <dbReference type="SAM" id="MobiDB-lite"/>
    </source>
</evidence>
<keyword evidence="2" id="KW-0539">Nucleus</keyword>
<evidence type="ECO:0000313" key="7">
    <source>
        <dbReference type="Proteomes" id="UP001175271"/>
    </source>
</evidence>
<protein>
    <recommendedName>
        <fullName evidence="5">Small-subunit processome Utp12 domain-containing protein</fullName>
    </recommendedName>
</protein>
<evidence type="ECO:0000259" key="5">
    <source>
        <dbReference type="Pfam" id="PF04003"/>
    </source>
</evidence>
<comment type="subcellular location">
    <subcellularLocation>
        <location evidence="1">Nucleus</location>
    </subcellularLocation>
</comment>
<dbReference type="Pfam" id="PF04003">
    <property type="entry name" value="Utp12"/>
    <property type="match status" value="1"/>
</dbReference>
<feature type="compositionally biased region" description="Acidic residues" evidence="4">
    <location>
        <begin position="269"/>
        <end position="322"/>
    </location>
</feature>
<feature type="compositionally biased region" description="Basic and acidic residues" evidence="4">
    <location>
        <begin position="259"/>
        <end position="268"/>
    </location>
</feature>
<keyword evidence="7" id="KW-1185">Reference proteome</keyword>
<dbReference type="EMBL" id="JAUCMV010000003">
    <property type="protein sequence ID" value="KAK0410892.1"/>
    <property type="molecule type" value="Genomic_DNA"/>
</dbReference>
<name>A0AA39HU09_9BILA</name>
<evidence type="ECO:0000256" key="2">
    <source>
        <dbReference type="ARBA" id="ARBA00023242"/>
    </source>
</evidence>
<dbReference type="GO" id="GO:0000462">
    <property type="term" value="P:maturation of SSU-rRNA from tricistronic rRNA transcript (SSU-rRNA, 5.8S rRNA, LSU-rRNA)"/>
    <property type="evidence" value="ECO:0007669"/>
    <property type="project" value="TreeGrafter"/>
</dbReference>
<dbReference type="InterPro" id="IPR007148">
    <property type="entry name" value="SSU_processome_Utp12"/>
</dbReference>
<feature type="compositionally biased region" description="Basic residues" evidence="4">
    <location>
        <begin position="1"/>
        <end position="10"/>
    </location>
</feature>
<evidence type="ECO:0000313" key="6">
    <source>
        <dbReference type="EMBL" id="KAK0410892.1"/>
    </source>
</evidence>